<proteinExistence type="predicted"/>
<accession>X1BLR9</accession>
<sequence>MALLYAERWSGTAITDQLNYIFSDPIKAGHVLHVHSCFAHAPQRALGAIIHLGVRNGGVDILV</sequence>
<feature type="non-terminal residue" evidence="1">
    <location>
        <position position="63"/>
    </location>
</feature>
<reference evidence="1" key="1">
    <citation type="journal article" date="2014" name="Front. Microbiol.">
        <title>High frequency of phylogenetically diverse reductive dehalogenase-homologous genes in deep subseafloor sedimentary metagenomes.</title>
        <authorList>
            <person name="Kawai M."/>
            <person name="Futagami T."/>
            <person name="Toyoda A."/>
            <person name="Takaki Y."/>
            <person name="Nishi S."/>
            <person name="Hori S."/>
            <person name="Arai W."/>
            <person name="Tsubouchi T."/>
            <person name="Morono Y."/>
            <person name="Uchiyama I."/>
            <person name="Ito T."/>
            <person name="Fujiyama A."/>
            <person name="Inagaki F."/>
            <person name="Takami H."/>
        </authorList>
    </citation>
    <scope>NUCLEOTIDE SEQUENCE</scope>
    <source>
        <strain evidence="1">Expedition CK06-06</strain>
    </source>
</reference>
<name>X1BLR9_9ZZZZ</name>
<protein>
    <submittedName>
        <fullName evidence="1">Uncharacterized protein</fullName>
    </submittedName>
</protein>
<gene>
    <name evidence="1" type="ORF">S01H4_35875</name>
</gene>
<dbReference type="EMBL" id="BART01019117">
    <property type="protein sequence ID" value="GAG82132.1"/>
    <property type="molecule type" value="Genomic_DNA"/>
</dbReference>
<organism evidence="1">
    <name type="scientific">marine sediment metagenome</name>
    <dbReference type="NCBI Taxonomy" id="412755"/>
    <lineage>
        <taxon>unclassified sequences</taxon>
        <taxon>metagenomes</taxon>
        <taxon>ecological metagenomes</taxon>
    </lineage>
</organism>
<dbReference type="AlphaFoldDB" id="X1BLR9"/>
<comment type="caution">
    <text evidence="1">The sequence shown here is derived from an EMBL/GenBank/DDBJ whole genome shotgun (WGS) entry which is preliminary data.</text>
</comment>
<evidence type="ECO:0000313" key="1">
    <source>
        <dbReference type="EMBL" id="GAG82132.1"/>
    </source>
</evidence>